<feature type="domain" description="VOC" evidence="1">
    <location>
        <begin position="199"/>
        <end position="336"/>
    </location>
</feature>
<dbReference type="SUPFAM" id="SSF54593">
    <property type="entry name" value="Glyoxalase/Bleomycin resistance protein/Dihydroxybiphenyl dioxygenase"/>
    <property type="match status" value="1"/>
</dbReference>
<dbReference type="PROSITE" id="PS51819">
    <property type="entry name" value="VOC"/>
    <property type="match status" value="1"/>
</dbReference>
<sequence>MDGFHNDDAALMENAERVLAQRSRAGLDGLVGGLEAIVVNTEPENFAAAVAEILRYTGYGLAHGFSSPGLDTAVMSLAGSADILVTRRKSGNNPFLAYNAGAKVGNRLATRLETFVFSCGDIARYAAIQKGRGVRFLTQDVVSGPGYDFIQTAPSAFTGNSIGLIQWKDRYRGYAPPGSLPLHLDLVKPAATHLGRIGRLDHVATRVRAQDRDPAILEFLSLTNYRFDFAVYVESLNSITNVARLGAGDYAQVFTSGITPFTTPESSGPTEMFIHNWGLRAHHLALETEDIDAVVEALRGDGMRYISDLVGSREEGLKQIFTVMSPTTFLVTEYIKRFDGFDGFFTKSNVTHLTRATEKQ</sequence>
<proteinExistence type="predicted"/>
<protein>
    <recommendedName>
        <fullName evidence="1">VOC domain-containing protein</fullName>
    </recommendedName>
</protein>
<comment type="caution">
    <text evidence="2">The sequence shown here is derived from an EMBL/GenBank/DDBJ whole genome shotgun (WGS) entry which is preliminary data.</text>
</comment>
<dbReference type="InterPro" id="IPR037523">
    <property type="entry name" value="VOC_core"/>
</dbReference>
<dbReference type="InterPro" id="IPR029068">
    <property type="entry name" value="Glyas_Bleomycin-R_OHBP_Dase"/>
</dbReference>
<organism evidence="2">
    <name type="scientific">hydrocarbon metagenome</name>
    <dbReference type="NCBI Taxonomy" id="938273"/>
    <lineage>
        <taxon>unclassified sequences</taxon>
        <taxon>metagenomes</taxon>
        <taxon>ecological metagenomes</taxon>
    </lineage>
</organism>
<reference evidence="2" key="1">
    <citation type="journal article" date="2015" name="Proc. Natl. Acad. Sci. U.S.A.">
        <title>Networks of energetic and metabolic interactions define dynamics in microbial communities.</title>
        <authorList>
            <person name="Embree M."/>
            <person name="Liu J.K."/>
            <person name="Al-Bassam M.M."/>
            <person name="Zengler K."/>
        </authorList>
    </citation>
    <scope>NUCLEOTIDE SEQUENCE</scope>
</reference>
<evidence type="ECO:0000259" key="1">
    <source>
        <dbReference type="PROSITE" id="PS51819"/>
    </source>
</evidence>
<name>A0A0W8G8J6_9ZZZZ</name>
<dbReference type="EMBL" id="LNQE01000078">
    <property type="protein sequence ID" value="KUG29480.1"/>
    <property type="molecule type" value="Genomic_DNA"/>
</dbReference>
<accession>A0A0W8G8J6</accession>
<gene>
    <name evidence="2" type="ORF">ASZ90_000627</name>
</gene>
<dbReference type="Gene3D" id="3.10.180.10">
    <property type="entry name" value="2,3-Dihydroxybiphenyl 1,2-Dioxygenase, domain 1"/>
    <property type="match status" value="1"/>
</dbReference>
<evidence type="ECO:0000313" key="2">
    <source>
        <dbReference type="EMBL" id="KUG29480.1"/>
    </source>
</evidence>
<dbReference type="AlphaFoldDB" id="A0A0W8G8J6"/>